<organism evidence="1 2">
    <name type="scientific">Phocaeicola dorei</name>
    <dbReference type="NCBI Taxonomy" id="357276"/>
    <lineage>
        <taxon>Bacteria</taxon>
        <taxon>Pseudomonadati</taxon>
        <taxon>Bacteroidota</taxon>
        <taxon>Bacteroidia</taxon>
        <taxon>Bacteroidales</taxon>
        <taxon>Bacteroidaceae</taxon>
        <taxon>Phocaeicola</taxon>
    </lineage>
</organism>
<evidence type="ECO:0000313" key="1">
    <source>
        <dbReference type="EMBL" id="QJR75889.1"/>
    </source>
</evidence>
<dbReference type="GeneID" id="93446143"/>
<dbReference type="RefSeq" id="WP_007837381.1">
    <property type="nucleotide sequence ID" value="NZ_CP046176.1"/>
</dbReference>
<name>A0A858XJX7_9BACT</name>
<evidence type="ECO:0000313" key="2">
    <source>
        <dbReference type="Proteomes" id="UP000500949"/>
    </source>
</evidence>
<proteinExistence type="predicted"/>
<reference evidence="1 2" key="1">
    <citation type="submission" date="2019-11" db="EMBL/GenBank/DDBJ databases">
        <title>Complete genome sequence of Bacteroides dorei DSM 17855.</title>
        <authorList>
            <person name="Russell J.T."/>
        </authorList>
    </citation>
    <scope>NUCLEOTIDE SEQUENCE [LARGE SCALE GENOMIC DNA]</scope>
    <source>
        <strain evidence="1 2">DSM 17855</strain>
    </source>
</reference>
<dbReference type="Proteomes" id="UP000500949">
    <property type="component" value="Chromosome"/>
</dbReference>
<gene>
    <name evidence="1" type="ORF">GKD17_05505</name>
</gene>
<protein>
    <submittedName>
        <fullName evidence="1">Uncharacterized protein</fullName>
    </submittedName>
</protein>
<sequence>MYYDEEFNSDTLLRENVDFYLKRAHNENMLYKVKEILCEAYNHDIICLSRLIELEGILGFGIREYMLRAPGYFICEDAEYIKTLPEVNKYVAKQIGIRQNKSKYPKIGYENVRRAICNSR</sequence>
<dbReference type="AlphaFoldDB" id="A0A858XJX7"/>
<dbReference type="EMBL" id="CP046176">
    <property type="protein sequence ID" value="QJR75889.1"/>
    <property type="molecule type" value="Genomic_DNA"/>
</dbReference>
<accession>A0A858XJX7</accession>